<evidence type="ECO:0000313" key="10">
    <source>
        <dbReference type="Proteomes" id="UP000181997"/>
    </source>
</evidence>
<keyword evidence="10" id="KW-1185">Reference proteome</keyword>
<keyword evidence="5" id="KW-0560">Oxidoreductase</keyword>
<proteinExistence type="inferred from homology"/>
<evidence type="ECO:0000256" key="6">
    <source>
        <dbReference type="ARBA" id="ARBA00023004"/>
    </source>
</evidence>
<dbReference type="PRINTS" id="PR00463">
    <property type="entry name" value="EP450I"/>
</dbReference>
<dbReference type="OrthoDB" id="9764248at2"/>
<sequence length="420" mass="48096">MNIKIPKDRGMDRTLSIFKDGYEFIQKRVQNHHLDVFETRVLGKKTALLSGEEGARLFYDRERMKRSGAMPSHILKSLFGEGGVQGLDGAVHEHRKLLFMNLMTPSRLHDLHTITTKLWKHTADNWVSKRKIVLFDETLLLLTRAGCEWAGIPLSDKEAPKRAKELNLLIEGASKVGPKYLSSVSARKRLEEWMMKMIENVRAGNQMAAEGRALHEIATHQDINGHPLQAKTAAVELLNIIRPLVAVARYIVFGACAMQEHPESKIKICENEGYLENFIQEVRRFYPFFPFLAARAKNDFTWQGYSFKEGQLVMLDLYGTNHDPRLWESPDRFMPDRFINYVGSQYDLIPQGGGDHYKNHRCPGEWPTIEVMNASFKFLASGISYSFPKQDISYSLREIPSLPKSGFVMKNIRINKSPVK</sequence>
<dbReference type="RefSeq" id="WP_058298549.1">
    <property type="nucleotide sequence ID" value="NZ_FMAU01000002.1"/>
</dbReference>
<evidence type="ECO:0000256" key="4">
    <source>
        <dbReference type="ARBA" id="ARBA00022723"/>
    </source>
</evidence>
<dbReference type="GO" id="GO:0016125">
    <property type="term" value="P:sterol metabolic process"/>
    <property type="evidence" value="ECO:0007669"/>
    <property type="project" value="TreeGrafter"/>
</dbReference>
<evidence type="ECO:0000256" key="8">
    <source>
        <dbReference type="PIRSR" id="PIRSR602401-1"/>
    </source>
</evidence>
<dbReference type="GO" id="GO:0005506">
    <property type="term" value="F:iron ion binding"/>
    <property type="evidence" value="ECO:0007669"/>
    <property type="project" value="InterPro"/>
</dbReference>
<dbReference type="CDD" id="cd11067">
    <property type="entry name" value="CYP152"/>
    <property type="match status" value="1"/>
</dbReference>
<evidence type="ECO:0000256" key="5">
    <source>
        <dbReference type="ARBA" id="ARBA00023002"/>
    </source>
</evidence>
<feature type="binding site" description="axial binding residue" evidence="8">
    <location>
        <position position="362"/>
    </location>
    <ligand>
        <name>heme</name>
        <dbReference type="ChEBI" id="CHEBI:30413"/>
    </ligand>
    <ligandPart>
        <name>Fe</name>
        <dbReference type="ChEBI" id="CHEBI:18248"/>
    </ligandPart>
</feature>
<dbReference type="Pfam" id="PF00067">
    <property type="entry name" value="p450"/>
    <property type="match status" value="1"/>
</dbReference>
<organism evidence="9 10">
    <name type="scientific">[Bacillus] enclensis</name>
    <dbReference type="NCBI Taxonomy" id="1402860"/>
    <lineage>
        <taxon>Bacteria</taxon>
        <taxon>Bacillati</taxon>
        <taxon>Bacillota</taxon>
        <taxon>Bacilli</taxon>
        <taxon>Bacillales</taxon>
        <taxon>Bacillaceae</taxon>
        <taxon>Rossellomorea</taxon>
    </lineage>
</organism>
<keyword evidence="7" id="KW-0503">Monooxygenase</keyword>
<dbReference type="Gene3D" id="1.10.630.10">
    <property type="entry name" value="Cytochrome P450"/>
    <property type="match status" value="1"/>
</dbReference>
<dbReference type="PANTHER" id="PTHR24286">
    <property type="entry name" value="CYTOCHROME P450 26"/>
    <property type="match status" value="1"/>
</dbReference>
<evidence type="ECO:0000256" key="1">
    <source>
        <dbReference type="ARBA" id="ARBA00001971"/>
    </source>
</evidence>
<dbReference type="GO" id="GO:0020037">
    <property type="term" value="F:heme binding"/>
    <property type="evidence" value="ECO:0007669"/>
    <property type="project" value="InterPro"/>
</dbReference>
<dbReference type="InterPro" id="IPR002401">
    <property type="entry name" value="Cyt_P450_E_grp-I"/>
</dbReference>
<protein>
    <submittedName>
        <fullName evidence="9">Fatty-acid peroxygenase</fullName>
    </submittedName>
</protein>
<reference evidence="10" key="1">
    <citation type="submission" date="2016-08" db="EMBL/GenBank/DDBJ databases">
        <authorList>
            <person name="Varghese N."/>
            <person name="Submissions Spin"/>
        </authorList>
    </citation>
    <scope>NUCLEOTIDE SEQUENCE [LARGE SCALE GENOMIC DNA]</scope>
    <source>
        <strain evidence="10">SGD-1123</strain>
    </source>
</reference>
<dbReference type="EMBL" id="FMAU01000002">
    <property type="protein sequence ID" value="SCC08695.1"/>
    <property type="molecule type" value="Genomic_DNA"/>
</dbReference>
<accession>A0A0V8HJL7</accession>
<evidence type="ECO:0000256" key="3">
    <source>
        <dbReference type="ARBA" id="ARBA00022617"/>
    </source>
</evidence>
<comment type="similarity">
    <text evidence="2">Belongs to the cytochrome P450 family.</text>
</comment>
<keyword evidence="3 8" id="KW-0349">Heme</keyword>
<dbReference type="Proteomes" id="UP000181997">
    <property type="component" value="Unassembled WGS sequence"/>
</dbReference>
<evidence type="ECO:0000256" key="2">
    <source>
        <dbReference type="ARBA" id="ARBA00010617"/>
    </source>
</evidence>
<dbReference type="InterPro" id="IPR036396">
    <property type="entry name" value="Cyt_P450_sf"/>
</dbReference>
<dbReference type="SUPFAM" id="SSF48264">
    <property type="entry name" value="Cytochrome P450"/>
    <property type="match status" value="1"/>
</dbReference>
<dbReference type="AlphaFoldDB" id="A0A0V8HJL7"/>
<comment type="cofactor">
    <cofactor evidence="1 8">
        <name>heme</name>
        <dbReference type="ChEBI" id="CHEBI:30413"/>
    </cofactor>
</comment>
<keyword evidence="6 8" id="KW-0408">Iron</keyword>
<dbReference type="GO" id="GO:0004497">
    <property type="term" value="F:monooxygenase activity"/>
    <property type="evidence" value="ECO:0007669"/>
    <property type="project" value="UniProtKB-KW"/>
</dbReference>
<dbReference type="GO" id="GO:0016705">
    <property type="term" value="F:oxidoreductase activity, acting on paired donors, with incorporation or reduction of molecular oxygen"/>
    <property type="evidence" value="ECO:0007669"/>
    <property type="project" value="InterPro"/>
</dbReference>
<dbReference type="InterPro" id="IPR001128">
    <property type="entry name" value="Cyt_P450"/>
</dbReference>
<dbReference type="PANTHER" id="PTHR24286:SF24">
    <property type="entry name" value="LANOSTEROL 14-ALPHA DEMETHYLASE"/>
    <property type="match status" value="1"/>
</dbReference>
<gene>
    <name evidence="9" type="ORF">GA0061094_2391</name>
</gene>
<keyword evidence="4 8" id="KW-0479">Metal-binding</keyword>
<evidence type="ECO:0000256" key="7">
    <source>
        <dbReference type="ARBA" id="ARBA00023033"/>
    </source>
</evidence>
<evidence type="ECO:0000313" key="9">
    <source>
        <dbReference type="EMBL" id="SCC08695.1"/>
    </source>
</evidence>
<name>A0A0V8HJL7_9BACI</name>